<dbReference type="SUPFAM" id="SSF57850">
    <property type="entry name" value="RING/U-box"/>
    <property type="match status" value="1"/>
</dbReference>
<dbReference type="PROSITE" id="PS50089">
    <property type="entry name" value="ZF_RING_2"/>
    <property type="match status" value="1"/>
</dbReference>
<feature type="compositionally biased region" description="Basic residues" evidence="8">
    <location>
        <begin position="366"/>
        <end position="379"/>
    </location>
</feature>
<dbReference type="SUPFAM" id="SSF48403">
    <property type="entry name" value="Ankyrin repeat"/>
    <property type="match status" value="1"/>
</dbReference>
<dbReference type="Proteomes" id="UP000265120">
    <property type="component" value="Chromosome 16"/>
</dbReference>
<feature type="region of interest" description="Disordered" evidence="8">
    <location>
        <begin position="326"/>
        <end position="431"/>
    </location>
</feature>
<feature type="compositionally biased region" description="Polar residues" evidence="8">
    <location>
        <begin position="282"/>
        <end position="301"/>
    </location>
</feature>
<reference evidence="11 12" key="1">
    <citation type="journal article" date="2014" name="Nat. Genet.">
        <title>Whole-genome sequence of a flatfish provides insights into ZW sex chromosome evolution and adaptation to a benthic lifestyle.</title>
        <authorList>
            <person name="Chen S."/>
            <person name="Zhang G."/>
            <person name="Shao C."/>
            <person name="Huang Q."/>
            <person name="Liu G."/>
            <person name="Zhang P."/>
            <person name="Song W."/>
            <person name="An N."/>
            <person name="Chalopin D."/>
            <person name="Volff J.N."/>
            <person name="Hong Y."/>
            <person name="Li Q."/>
            <person name="Sha Z."/>
            <person name="Zhou H."/>
            <person name="Xie M."/>
            <person name="Yu Q."/>
            <person name="Liu Y."/>
            <person name="Xiang H."/>
            <person name="Wang N."/>
            <person name="Wu K."/>
            <person name="Yang C."/>
            <person name="Zhou Q."/>
            <person name="Liao X."/>
            <person name="Yang L."/>
            <person name="Hu Q."/>
            <person name="Zhang J."/>
            <person name="Meng L."/>
            <person name="Jin L."/>
            <person name="Tian Y."/>
            <person name="Lian J."/>
            <person name="Yang J."/>
            <person name="Miao G."/>
            <person name="Liu S."/>
            <person name="Liang Z."/>
            <person name="Yan F."/>
            <person name="Li Y."/>
            <person name="Sun B."/>
            <person name="Zhang H."/>
            <person name="Zhang J."/>
            <person name="Zhu Y."/>
            <person name="Du M."/>
            <person name="Zhao Y."/>
            <person name="Schartl M."/>
            <person name="Tang Q."/>
            <person name="Wang J."/>
        </authorList>
    </citation>
    <scope>NUCLEOTIDE SEQUENCE</scope>
</reference>
<dbReference type="OrthoDB" id="2384350at2759"/>
<evidence type="ECO:0000259" key="9">
    <source>
        <dbReference type="PROSITE" id="PS50089"/>
    </source>
</evidence>
<evidence type="ECO:0000256" key="3">
    <source>
        <dbReference type="ARBA" id="ARBA00022771"/>
    </source>
</evidence>
<proteinExistence type="predicted"/>
<evidence type="ECO:0000256" key="5">
    <source>
        <dbReference type="ARBA" id="ARBA00023043"/>
    </source>
</evidence>
<evidence type="ECO:0000256" key="8">
    <source>
        <dbReference type="SAM" id="MobiDB-lite"/>
    </source>
</evidence>
<feature type="compositionally biased region" description="Basic residues" evidence="8">
    <location>
        <begin position="196"/>
        <end position="207"/>
    </location>
</feature>
<feature type="domain" description="BRCT" evidence="10">
    <location>
        <begin position="585"/>
        <end position="666"/>
    </location>
</feature>
<dbReference type="InterPro" id="IPR036420">
    <property type="entry name" value="BRCT_dom_sf"/>
</dbReference>
<dbReference type="InParanoid" id="A0A3P8VTI8"/>
<dbReference type="CDD" id="cd17720">
    <property type="entry name" value="BRCT_Bard1_rpt2"/>
    <property type="match status" value="1"/>
</dbReference>
<dbReference type="InterPro" id="IPR013083">
    <property type="entry name" value="Znf_RING/FYVE/PHD"/>
</dbReference>
<keyword evidence="4" id="KW-0862">Zinc</keyword>
<dbReference type="SMART" id="SM00248">
    <property type="entry name" value="ANK"/>
    <property type="match status" value="3"/>
</dbReference>
<feature type="repeat" description="ANK" evidence="6">
    <location>
        <begin position="434"/>
        <end position="466"/>
    </location>
</feature>
<feature type="compositionally biased region" description="Polar residues" evidence="8">
    <location>
        <begin position="326"/>
        <end position="336"/>
    </location>
</feature>
<evidence type="ECO:0000256" key="4">
    <source>
        <dbReference type="ARBA" id="ARBA00022833"/>
    </source>
</evidence>
<dbReference type="GO" id="GO:0070531">
    <property type="term" value="C:BRCA1-A complex"/>
    <property type="evidence" value="ECO:0007669"/>
    <property type="project" value="TreeGrafter"/>
</dbReference>
<dbReference type="GeneID" id="103392231"/>
<dbReference type="Gene3D" id="3.30.40.10">
    <property type="entry name" value="Zinc/RING finger domain, C3HC4 (zinc finger)"/>
    <property type="match status" value="1"/>
</dbReference>
<feature type="repeat" description="ANK" evidence="6">
    <location>
        <begin position="467"/>
        <end position="499"/>
    </location>
</feature>
<dbReference type="Ensembl" id="ENSCSET00000018764.1">
    <property type="protein sequence ID" value="ENSCSEP00000018533.1"/>
    <property type="gene ID" value="ENSCSEG00000011881.1"/>
</dbReference>
<dbReference type="AlphaFoldDB" id="A0A3P8VTI8"/>
<dbReference type="PROSITE" id="PS50297">
    <property type="entry name" value="ANK_REP_REGION"/>
    <property type="match status" value="3"/>
</dbReference>
<dbReference type="Pfam" id="PF16589">
    <property type="entry name" value="BRCT_2"/>
    <property type="match status" value="1"/>
</dbReference>
<evidence type="ECO:0000256" key="2">
    <source>
        <dbReference type="ARBA" id="ARBA00022737"/>
    </source>
</evidence>
<dbReference type="PROSITE" id="PS00518">
    <property type="entry name" value="ZF_RING_1"/>
    <property type="match status" value="1"/>
</dbReference>
<feature type="compositionally biased region" description="Low complexity" evidence="8">
    <location>
        <begin position="178"/>
        <end position="189"/>
    </location>
</feature>
<feature type="region of interest" description="Disordered" evidence="8">
    <location>
        <begin position="1"/>
        <end position="22"/>
    </location>
</feature>
<dbReference type="InterPro" id="IPR002110">
    <property type="entry name" value="Ankyrin_rpt"/>
</dbReference>
<dbReference type="CTD" id="580"/>
<dbReference type="OMA" id="LGQCEHV"/>
<dbReference type="InterPro" id="IPR001357">
    <property type="entry name" value="BRCT_dom"/>
</dbReference>
<evidence type="ECO:0000256" key="1">
    <source>
        <dbReference type="ARBA" id="ARBA00022723"/>
    </source>
</evidence>
<accession>A0A3P8VTI8</accession>
<organism evidence="11 12">
    <name type="scientific">Cynoglossus semilaevis</name>
    <name type="common">Tongue sole</name>
    <dbReference type="NCBI Taxonomy" id="244447"/>
    <lineage>
        <taxon>Eukaryota</taxon>
        <taxon>Metazoa</taxon>
        <taxon>Chordata</taxon>
        <taxon>Craniata</taxon>
        <taxon>Vertebrata</taxon>
        <taxon>Euteleostomi</taxon>
        <taxon>Actinopterygii</taxon>
        <taxon>Neopterygii</taxon>
        <taxon>Teleostei</taxon>
        <taxon>Neoteleostei</taxon>
        <taxon>Acanthomorphata</taxon>
        <taxon>Carangaria</taxon>
        <taxon>Pleuronectiformes</taxon>
        <taxon>Pleuronectoidei</taxon>
        <taxon>Cynoglossidae</taxon>
        <taxon>Cynoglossinae</taxon>
        <taxon>Cynoglossus</taxon>
    </lineage>
</organism>
<dbReference type="Pfam" id="PF14835">
    <property type="entry name" value="zf-RING_6"/>
    <property type="match status" value="1"/>
</dbReference>
<feature type="domain" description="RING-type" evidence="9">
    <location>
        <begin position="36"/>
        <end position="73"/>
    </location>
</feature>
<evidence type="ECO:0000313" key="11">
    <source>
        <dbReference type="Ensembl" id="ENSCSEP00000018533.1"/>
    </source>
</evidence>
<protein>
    <submittedName>
        <fullName evidence="11">BRCA1 associated RING domain 1</fullName>
    </submittedName>
</protein>
<name>A0A3P8VTI8_CYNSE</name>
<keyword evidence="1" id="KW-0479">Metal-binding</keyword>
<dbReference type="GeneTree" id="ENSGT00940000156532"/>
<evidence type="ECO:0000259" key="10">
    <source>
        <dbReference type="PROSITE" id="PS50172"/>
    </source>
</evidence>
<evidence type="ECO:0000313" key="12">
    <source>
        <dbReference type="Proteomes" id="UP000265120"/>
    </source>
</evidence>
<evidence type="ECO:0000256" key="7">
    <source>
        <dbReference type="PROSITE-ProRule" id="PRU00175"/>
    </source>
</evidence>
<dbReference type="GO" id="GO:0085020">
    <property type="term" value="P:protein K6-linked ubiquitination"/>
    <property type="evidence" value="ECO:0007669"/>
    <property type="project" value="TreeGrafter"/>
</dbReference>
<feature type="domain" description="BRCT" evidence="10">
    <location>
        <begin position="680"/>
        <end position="793"/>
    </location>
</feature>
<keyword evidence="12" id="KW-1185">Reference proteome</keyword>
<dbReference type="KEGG" id="csem:103392231"/>
<feature type="region of interest" description="Disordered" evidence="8">
    <location>
        <begin position="276"/>
        <end position="313"/>
    </location>
</feature>
<dbReference type="InterPro" id="IPR001841">
    <property type="entry name" value="Znf_RING"/>
</dbReference>
<dbReference type="GO" id="GO:0031436">
    <property type="term" value="C:BRCA1-BARD1 complex"/>
    <property type="evidence" value="ECO:0007669"/>
    <property type="project" value="TreeGrafter"/>
</dbReference>
<dbReference type="STRING" id="244447.ENSCSEP00000018533"/>
<feature type="repeat" description="ANK" evidence="6">
    <location>
        <begin position="500"/>
        <end position="532"/>
    </location>
</feature>
<dbReference type="SMART" id="SM00292">
    <property type="entry name" value="BRCT"/>
    <property type="match status" value="2"/>
</dbReference>
<dbReference type="Gene3D" id="3.40.50.10190">
    <property type="entry name" value="BRCT domain"/>
    <property type="match status" value="2"/>
</dbReference>
<reference evidence="11" key="2">
    <citation type="submission" date="2025-08" db="UniProtKB">
        <authorList>
            <consortium name="Ensembl"/>
        </authorList>
    </citation>
    <scope>IDENTIFICATION</scope>
</reference>
<dbReference type="PRINTS" id="PR01415">
    <property type="entry name" value="ANKYRIN"/>
</dbReference>
<dbReference type="InterPro" id="IPR017907">
    <property type="entry name" value="Znf_RING_CS"/>
</dbReference>
<dbReference type="GO" id="GO:0004842">
    <property type="term" value="F:ubiquitin-protein transferase activity"/>
    <property type="evidence" value="ECO:0007669"/>
    <property type="project" value="TreeGrafter"/>
</dbReference>
<keyword evidence="2" id="KW-0677">Repeat</keyword>
<reference evidence="11" key="3">
    <citation type="submission" date="2025-09" db="UniProtKB">
        <authorList>
            <consortium name="Ensembl"/>
        </authorList>
    </citation>
    <scope>IDENTIFICATION</scope>
</reference>
<keyword evidence="3 7" id="KW-0863">Zinc-finger</keyword>
<evidence type="ECO:0000256" key="6">
    <source>
        <dbReference type="PROSITE-ProRule" id="PRU00023"/>
    </source>
</evidence>
<dbReference type="PROSITE" id="PS50172">
    <property type="entry name" value="BRCT"/>
    <property type="match status" value="2"/>
</dbReference>
<dbReference type="SUPFAM" id="SSF52113">
    <property type="entry name" value="BRCT domain"/>
    <property type="match status" value="2"/>
</dbReference>
<dbReference type="Pfam" id="PF12796">
    <property type="entry name" value="Ank_2"/>
    <property type="match status" value="1"/>
</dbReference>
<dbReference type="PANTHER" id="PTHR24171:SF8">
    <property type="entry name" value="BRCA1-ASSOCIATED RING DOMAIN PROTEIN 1"/>
    <property type="match status" value="1"/>
</dbReference>
<sequence length="795" mass="86060">MSAADDNNNNDDETAQTNDWKNTREAAEKFRQLLLCSKCSNVMQDPVCLGLCEHVLCRSCAGPRAGDGCVVCRSPAWVKDIQINRQLSSIIQLFCGLESLLNPTEQPDSSAAEAPSEPENHVLNKKNFKIWFSPRSHKVRCAVEKLSEVTLPVDTSLAAQSETITAQQQDLSIFNFTSSSQDSGSSSQGCNGGNRTGKKRSTKKTAASRKSMVQRTTGAAWRQTKQRIKKQRLEAINKQWGLSKEVEALKGPEQSCAERAKRKSKRVSFLSPAVTADELQSEVPQESANDLSPGRSTTMESPSGDGEPNYQPPAMLASVLQQNTHSVDDLQPNTGPDKQRGASPSKSSSEMSSPVDRSGNLETTPKRPKVSSGRSRKSLHQISPRVLASPGNFGRSDATVREEPGQSPSVDRTLLSPHGRPSTGSPAVMKRNHKGETPLHLAAIKGDVNAVKELLDQGADPNLKDNAGWTPLHEACNLGHLAVVEALASKGALLNTPGYKNDSPLHDAVMNGHSAVVKLLLRLGASQSVLNLHGKHPADYAYGPEMLEIFQEAAAEGKQPANASFSPSASLSVTSDCVRRDEELVFLASTLSQRAQAQLDELGQLLGARRVDTFSAAVSHVVVPGHMPTTLSALLGLLSGCWIVRFSWVETCLQAGKWTPETEHEAGEGPQRSRINKYSLLPPLFDGCFFFLLGSFKAPTKDDLTKLLREGGGQILTRQPKPDSDVTQTLSAAAYHALPGTDQALCTQYIIYDPRGPHKPTLVRRGKVWSAPVTWIIDCVAAFQLLPVPEPHILS</sequence>
<dbReference type="InterPro" id="IPR036770">
    <property type="entry name" value="Ankyrin_rpt-contain_sf"/>
</dbReference>
<dbReference type="RefSeq" id="XP_008327029.1">
    <property type="nucleotide sequence ID" value="XM_008328807.3"/>
</dbReference>
<dbReference type="GO" id="GO:0008270">
    <property type="term" value="F:zinc ion binding"/>
    <property type="evidence" value="ECO:0007669"/>
    <property type="project" value="UniProtKB-KW"/>
</dbReference>
<feature type="region of interest" description="Disordered" evidence="8">
    <location>
        <begin position="177"/>
        <end position="226"/>
    </location>
</feature>
<feature type="compositionally biased region" description="Low complexity" evidence="8">
    <location>
        <begin position="343"/>
        <end position="353"/>
    </location>
</feature>
<dbReference type="PROSITE" id="PS50088">
    <property type="entry name" value="ANK_REPEAT"/>
    <property type="match status" value="3"/>
</dbReference>
<keyword evidence="5 6" id="KW-0040">ANK repeat</keyword>
<dbReference type="PANTHER" id="PTHR24171">
    <property type="entry name" value="ANKYRIN REPEAT DOMAIN-CONTAINING PROTEIN 39-RELATED"/>
    <property type="match status" value="1"/>
</dbReference>
<dbReference type="Gene3D" id="1.25.40.20">
    <property type="entry name" value="Ankyrin repeat-containing domain"/>
    <property type="match status" value="1"/>
</dbReference>
<dbReference type="InterPro" id="IPR039503">
    <property type="entry name" value="BARD1_Znf-RING"/>
</dbReference>